<protein>
    <submittedName>
        <fullName evidence="2">Uncharacterized protein</fullName>
    </submittedName>
</protein>
<accession>A0A2J6PLN8</accession>
<proteinExistence type="predicted"/>
<gene>
    <name evidence="2" type="ORF">NA56DRAFT_710401</name>
</gene>
<evidence type="ECO:0000256" key="1">
    <source>
        <dbReference type="SAM" id="MobiDB-lite"/>
    </source>
</evidence>
<sequence>MPLKNDEVIDGIIDGDDSVVAASMTRWIGCEEERRRRVKRGCGESFIQPQHAWGAQTLGPLSLSFRPPLGQASREDWPSEPTPTPHFASSPFSLAHSGSSGQNPLVMITIPFQRRGLEILHLFERVVRAKSARQRARAAQEQCMGGKKGKTVEKARKETVRWSRRVG</sequence>
<keyword evidence="3" id="KW-1185">Reference proteome</keyword>
<reference evidence="2 3" key="1">
    <citation type="submission" date="2016-05" db="EMBL/GenBank/DDBJ databases">
        <title>A degradative enzymes factory behind the ericoid mycorrhizal symbiosis.</title>
        <authorList>
            <consortium name="DOE Joint Genome Institute"/>
            <person name="Martino E."/>
            <person name="Morin E."/>
            <person name="Grelet G."/>
            <person name="Kuo A."/>
            <person name="Kohler A."/>
            <person name="Daghino S."/>
            <person name="Barry K."/>
            <person name="Choi C."/>
            <person name="Cichocki N."/>
            <person name="Clum A."/>
            <person name="Copeland A."/>
            <person name="Hainaut M."/>
            <person name="Haridas S."/>
            <person name="Labutti K."/>
            <person name="Lindquist E."/>
            <person name="Lipzen A."/>
            <person name="Khouja H.-R."/>
            <person name="Murat C."/>
            <person name="Ohm R."/>
            <person name="Olson A."/>
            <person name="Spatafora J."/>
            <person name="Veneault-Fourrey C."/>
            <person name="Henrissat B."/>
            <person name="Grigoriev I."/>
            <person name="Martin F."/>
            <person name="Perotto S."/>
        </authorList>
    </citation>
    <scope>NUCLEOTIDE SEQUENCE [LARGE SCALE GENOMIC DNA]</scope>
    <source>
        <strain evidence="2 3">UAMH 7357</strain>
    </source>
</reference>
<dbReference type="EMBL" id="KZ613517">
    <property type="protein sequence ID" value="PMD14951.1"/>
    <property type="molecule type" value="Genomic_DNA"/>
</dbReference>
<organism evidence="2 3">
    <name type="scientific">Hyaloscypha hepaticicola</name>
    <dbReference type="NCBI Taxonomy" id="2082293"/>
    <lineage>
        <taxon>Eukaryota</taxon>
        <taxon>Fungi</taxon>
        <taxon>Dikarya</taxon>
        <taxon>Ascomycota</taxon>
        <taxon>Pezizomycotina</taxon>
        <taxon>Leotiomycetes</taxon>
        <taxon>Helotiales</taxon>
        <taxon>Hyaloscyphaceae</taxon>
        <taxon>Hyaloscypha</taxon>
    </lineage>
</organism>
<feature type="compositionally biased region" description="Basic and acidic residues" evidence="1">
    <location>
        <begin position="150"/>
        <end position="161"/>
    </location>
</feature>
<dbReference type="AlphaFoldDB" id="A0A2J6PLN8"/>
<evidence type="ECO:0000313" key="3">
    <source>
        <dbReference type="Proteomes" id="UP000235672"/>
    </source>
</evidence>
<dbReference type="Proteomes" id="UP000235672">
    <property type="component" value="Unassembled WGS sequence"/>
</dbReference>
<name>A0A2J6PLN8_9HELO</name>
<evidence type="ECO:0000313" key="2">
    <source>
        <dbReference type="EMBL" id="PMD14951.1"/>
    </source>
</evidence>
<feature type="region of interest" description="Disordered" evidence="1">
    <location>
        <begin position="67"/>
        <end position="98"/>
    </location>
</feature>
<feature type="region of interest" description="Disordered" evidence="1">
    <location>
        <begin position="138"/>
        <end position="167"/>
    </location>
</feature>